<dbReference type="GO" id="GO:0000049">
    <property type="term" value="F:tRNA binding"/>
    <property type="evidence" value="ECO:0007669"/>
    <property type="project" value="UniProtKB-KW"/>
</dbReference>
<feature type="domain" description="tRNA-specific 2-thiouridylase MnmA-like central" evidence="13">
    <location>
        <begin position="209"/>
        <end position="273"/>
    </location>
</feature>
<dbReference type="OrthoDB" id="3685at2759"/>
<dbReference type="SUPFAM" id="SSF52402">
    <property type="entry name" value="Adenine nucleotide alpha hydrolases-like"/>
    <property type="match status" value="1"/>
</dbReference>
<dbReference type="Gene3D" id="2.40.30.10">
    <property type="entry name" value="Translation factors"/>
    <property type="match status" value="1"/>
</dbReference>
<dbReference type="Proteomes" id="UP000013776">
    <property type="component" value="Unassembled WGS sequence"/>
</dbReference>
<dbReference type="EC" id="2.8.1.14" evidence="3"/>
<comment type="similarity">
    <text evidence="2">Belongs to the MnmA/TRMU family.</text>
</comment>
<gene>
    <name evidence="14" type="ORF">TAPDE_001916</name>
</gene>
<dbReference type="STRING" id="1097556.R4X9A7"/>
<evidence type="ECO:0000256" key="2">
    <source>
        <dbReference type="ARBA" id="ARBA00006191"/>
    </source>
</evidence>
<dbReference type="EMBL" id="CAHR02000066">
    <property type="protein sequence ID" value="CCG82005.1"/>
    <property type="molecule type" value="Genomic_DNA"/>
</dbReference>
<protein>
    <recommendedName>
        <fullName evidence="3">tRNA-5-taurinomethyluridine 2-sulfurtransferase</fullName>
        <ecNumber evidence="3">2.8.1.14</ecNumber>
    </recommendedName>
</protein>
<dbReference type="FunFam" id="3.40.50.620:FF:000115">
    <property type="entry name" value="tRNA-specific 2-thiouridylase MnmA"/>
    <property type="match status" value="1"/>
</dbReference>
<dbReference type="NCBIfam" id="NF001138">
    <property type="entry name" value="PRK00143.1"/>
    <property type="match status" value="1"/>
</dbReference>
<keyword evidence="8" id="KW-0067">ATP-binding</keyword>
<evidence type="ECO:0000256" key="11">
    <source>
        <dbReference type="ARBA" id="ARBA00049564"/>
    </source>
</evidence>
<comment type="caution">
    <text evidence="14">The sequence shown here is derived from an EMBL/GenBank/DDBJ whole genome shotgun (WGS) entry which is preliminary data.</text>
</comment>
<accession>R4X9A7</accession>
<dbReference type="GO" id="GO:0005739">
    <property type="term" value="C:mitochondrion"/>
    <property type="evidence" value="ECO:0007669"/>
    <property type="project" value="TreeGrafter"/>
</dbReference>
<dbReference type="GO" id="GO:0016783">
    <property type="term" value="F:sulfurtransferase activity"/>
    <property type="evidence" value="ECO:0007669"/>
    <property type="project" value="InterPro"/>
</dbReference>
<dbReference type="InterPro" id="IPR046885">
    <property type="entry name" value="MnmA-like_C"/>
</dbReference>
<evidence type="ECO:0000256" key="3">
    <source>
        <dbReference type="ARBA" id="ARBA00011953"/>
    </source>
</evidence>
<dbReference type="Pfam" id="PF20258">
    <property type="entry name" value="tRNA_Me_trans_C"/>
    <property type="match status" value="1"/>
</dbReference>
<evidence type="ECO:0000256" key="6">
    <source>
        <dbReference type="ARBA" id="ARBA00022694"/>
    </source>
</evidence>
<dbReference type="InterPro" id="IPR014729">
    <property type="entry name" value="Rossmann-like_a/b/a_fold"/>
</dbReference>
<keyword evidence="6" id="KW-0819">tRNA processing</keyword>
<sequence length="385" mass="42953">MSGGVDSSLAAALLKEDGHDVEGIFMRNWINDSKSPGGCSSDKDWKDVQSVSKQLGIPISRVDLSKDYWIKVFEPALKQFEVGNTPNPDIACNREIKFGSLIDTIKERYLNSLKGDKKWWLATGHYARAVRAPNSMKTHLMRCVDQNKDQTYFLSTVEQFALQHCFFPLWPYTKTEVRKMAEERGLSVAKKEDSQGLCFVSPETKHFRDFLSSYLSPGPVKYVDEAGSTLADDNRGFWSSTIGERSGVQLPQGNAQFQGKWYVAAKDVGQGTIELVKGANHPRLFKQGAVSTDWIWANYPGSPDKLSVQLRHRQEPVPCIVHHYGAGNVGVFFQERQRSVTPGQHLAVYSGDICLGGGTILESIEGLDEMGRMDWQTEGLNPLGL</sequence>
<evidence type="ECO:0000259" key="12">
    <source>
        <dbReference type="Pfam" id="PF20258"/>
    </source>
</evidence>
<dbReference type="Gene3D" id="3.40.50.620">
    <property type="entry name" value="HUPs"/>
    <property type="match status" value="1"/>
</dbReference>
<evidence type="ECO:0000256" key="7">
    <source>
        <dbReference type="ARBA" id="ARBA00022741"/>
    </source>
</evidence>
<reference evidence="14 15" key="1">
    <citation type="journal article" date="2013" name="MBio">
        <title>Genome sequencing of the plant pathogen Taphrina deformans, the causal agent of peach leaf curl.</title>
        <authorList>
            <person name="Cisse O.H."/>
            <person name="Almeida J.M.G.C.F."/>
            <person name="Fonseca A."/>
            <person name="Kumar A.A."/>
            <person name="Salojaervi J."/>
            <person name="Overmyer K."/>
            <person name="Hauser P.M."/>
            <person name="Pagni M."/>
        </authorList>
    </citation>
    <scope>NUCLEOTIDE SEQUENCE [LARGE SCALE GENOMIC DNA]</scope>
    <source>
        <strain evidence="15">PYCC 5710 / ATCC 11124 / CBS 356.35 / IMI 108563 / JCM 9778 / NBRC 8474</strain>
    </source>
</reference>
<evidence type="ECO:0000313" key="14">
    <source>
        <dbReference type="EMBL" id="CCG82005.1"/>
    </source>
</evidence>
<dbReference type="GO" id="GO:0002143">
    <property type="term" value="P:tRNA wobble position uridine thiolation"/>
    <property type="evidence" value="ECO:0007669"/>
    <property type="project" value="TreeGrafter"/>
</dbReference>
<evidence type="ECO:0000256" key="1">
    <source>
        <dbReference type="ARBA" id="ARBA00003986"/>
    </source>
</evidence>
<evidence type="ECO:0000259" key="13">
    <source>
        <dbReference type="Pfam" id="PF20259"/>
    </source>
</evidence>
<name>R4X9A7_TAPDE</name>
<keyword evidence="5" id="KW-0808">Transferase</keyword>
<comment type="catalytic activity">
    <reaction evidence="11">
        <text>5-taurinomethyluridine(34) in tRNA + S-sulfanyl-L-cysteinyl-[protein] + AH2 + ATP = 5-taurinomethyl-2-thiouridine(34) in tRNA + L-cysteinyl-[protein] + A + AMP + diphosphate + H(+)</text>
        <dbReference type="Rhea" id="RHEA:47040"/>
        <dbReference type="Rhea" id="RHEA-COMP:10131"/>
        <dbReference type="Rhea" id="RHEA-COMP:11726"/>
        <dbReference type="Rhea" id="RHEA-COMP:11732"/>
        <dbReference type="Rhea" id="RHEA-COMP:11733"/>
        <dbReference type="ChEBI" id="CHEBI:13193"/>
        <dbReference type="ChEBI" id="CHEBI:15378"/>
        <dbReference type="ChEBI" id="CHEBI:17499"/>
        <dbReference type="ChEBI" id="CHEBI:29950"/>
        <dbReference type="ChEBI" id="CHEBI:30616"/>
        <dbReference type="ChEBI" id="CHEBI:33019"/>
        <dbReference type="ChEBI" id="CHEBI:61963"/>
        <dbReference type="ChEBI" id="CHEBI:87171"/>
        <dbReference type="ChEBI" id="CHEBI:87172"/>
        <dbReference type="ChEBI" id="CHEBI:456215"/>
        <dbReference type="EC" id="2.8.1.14"/>
    </reaction>
</comment>
<evidence type="ECO:0000256" key="8">
    <source>
        <dbReference type="ARBA" id="ARBA00022840"/>
    </source>
</evidence>
<dbReference type="PANTHER" id="PTHR11933">
    <property type="entry name" value="TRNA 5-METHYLAMINOMETHYL-2-THIOURIDYLATE -METHYLTRANSFERASE"/>
    <property type="match status" value="1"/>
</dbReference>
<keyword evidence="7" id="KW-0547">Nucleotide-binding</keyword>
<dbReference type="GO" id="GO:0005524">
    <property type="term" value="F:ATP binding"/>
    <property type="evidence" value="ECO:0007669"/>
    <property type="project" value="UniProtKB-KW"/>
</dbReference>
<evidence type="ECO:0000256" key="9">
    <source>
        <dbReference type="ARBA" id="ARBA00022884"/>
    </source>
</evidence>
<dbReference type="InterPro" id="IPR004506">
    <property type="entry name" value="MnmA-like"/>
</dbReference>
<feature type="domain" description="tRNA-specific 2-thiouridylase MnmA-like C-terminal" evidence="12">
    <location>
        <begin position="293"/>
        <end position="360"/>
    </location>
</feature>
<evidence type="ECO:0000313" key="15">
    <source>
        <dbReference type="Proteomes" id="UP000013776"/>
    </source>
</evidence>
<dbReference type="Pfam" id="PF20259">
    <property type="entry name" value="tRNA_Me_trans_M"/>
    <property type="match status" value="1"/>
</dbReference>
<evidence type="ECO:0000256" key="5">
    <source>
        <dbReference type="ARBA" id="ARBA00022679"/>
    </source>
</evidence>
<organism evidence="14 15">
    <name type="scientific">Taphrina deformans (strain PYCC 5710 / ATCC 11124 / CBS 356.35 / IMI 108563 / JCM 9778 / NBRC 8474)</name>
    <name type="common">Peach leaf curl fungus</name>
    <name type="synonym">Lalaria deformans</name>
    <dbReference type="NCBI Taxonomy" id="1097556"/>
    <lineage>
        <taxon>Eukaryota</taxon>
        <taxon>Fungi</taxon>
        <taxon>Dikarya</taxon>
        <taxon>Ascomycota</taxon>
        <taxon>Taphrinomycotina</taxon>
        <taxon>Taphrinomycetes</taxon>
        <taxon>Taphrinales</taxon>
        <taxon>Taphrinaceae</taxon>
        <taxon>Taphrina</taxon>
    </lineage>
</organism>
<evidence type="ECO:0000256" key="4">
    <source>
        <dbReference type="ARBA" id="ARBA00022555"/>
    </source>
</evidence>
<dbReference type="InterPro" id="IPR046884">
    <property type="entry name" value="MnmA-like_central"/>
</dbReference>
<dbReference type="PANTHER" id="PTHR11933:SF5">
    <property type="entry name" value="MITOCHONDRIAL TRNA-SPECIFIC 2-THIOURIDYLASE 1"/>
    <property type="match status" value="1"/>
</dbReference>
<keyword evidence="9" id="KW-0694">RNA-binding</keyword>
<dbReference type="Gene3D" id="2.30.30.280">
    <property type="entry name" value="Adenine nucleotide alpha hydrolases-like domains"/>
    <property type="match status" value="1"/>
</dbReference>
<dbReference type="NCBIfam" id="TIGR00420">
    <property type="entry name" value="trmU"/>
    <property type="match status" value="1"/>
</dbReference>
<dbReference type="InterPro" id="IPR023382">
    <property type="entry name" value="MnmA-like_central_sf"/>
</dbReference>
<evidence type="ECO:0000256" key="10">
    <source>
        <dbReference type="ARBA" id="ARBA00023157"/>
    </source>
</evidence>
<dbReference type="Pfam" id="PF03054">
    <property type="entry name" value="tRNA_Me_trans"/>
    <property type="match status" value="1"/>
</dbReference>
<keyword evidence="15" id="KW-1185">Reference proteome</keyword>
<dbReference type="VEuPathDB" id="FungiDB:TAPDE_001916"/>
<dbReference type="CDD" id="cd01998">
    <property type="entry name" value="MnmA_TRMU-like"/>
    <property type="match status" value="1"/>
</dbReference>
<dbReference type="AlphaFoldDB" id="R4X9A7"/>
<dbReference type="eggNOG" id="KOG2805">
    <property type="taxonomic scope" value="Eukaryota"/>
</dbReference>
<keyword evidence="4" id="KW-0820">tRNA-binding</keyword>
<comment type="function">
    <text evidence="1">Catalyzes the 2-thiolation of uridine at the wobble position (U34) of mitochondrial tRNA(Lys), tRNA(Glu) and tRNA(Gln). Required for the formation of 5-taurinomethyl-2-thiouridine (tm5s2U) of mitochondrial tRNA(Lys), tRNA(Glu), and tRNA(Gln) at the wobble position. ATP is required to activate the C2 atom of the wobble base.</text>
</comment>
<keyword evidence="10" id="KW-1015">Disulfide bond</keyword>
<proteinExistence type="inferred from homology"/>